<evidence type="ECO:0000256" key="8">
    <source>
        <dbReference type="ARBA" id="ARBA00026102"/>
    </source>
</evidence>
<keyword evidence="5" id="KW-0378">Hydrolase</keyword>
<dbReference type="GO" id="GO:0019677">
    <property type="term" value="P:NAD+ catabolic process"/>
    <property type="evidence" value="ECO:0007669"/>
    <property type="project" value="TreeGrafter"/>
</dbReference>
<proteinExistence type="inferred from homology"/>
<comment type="function">
    <text evidence="10">Acts as a decapping enzyme capable of hydrolyzing monomethylated capped RNAs (in vitro). Hydrolyzes monomethylated capped RNA after alpha and beta phosphates to form N(7)-methyl-GDP. Shows low activity towards unmethylated capped RNA.</text>
</comment>
<dbReference type="InterPro" id="IPR050241">
    <property type="entry name" value="NAD-cap_RNA_hydrolase_NudC"/>
</dbReference>
<dbReference type="CDD" id="cd04694">
    <property type="entry name" value="NUDIX_Nudt17"/>
    <property type="match status" value="1"/>
</dbReference>
<sequence>MRVLVKLHKKDFNPKLAEFSECILSYFESTDGTANLYIELKDNYLIVSNFSLTEHDKVVIKHSTCCPMLHLNPDIVSLPKEISTRGVDVGVAILVESSDGKILLSRRPLHLRIFPGVWVPPGGHIEENETLLEAGLRELKEETGLDLKPSDCVQQKMNLVALWESVFPARVSVGPPVRHHIVVYFHAKLVEELTTDVMETRINFDPVEVDACAWLSKDIISAIVQSLDVDYNESEINDHLPKSFRASVMDDNNKQKFSDLPTQPLLNVFTGDADDRERVSTGTKFALQKLLQLQSSLP</sequence>
<dbReference type="EMBL" id="HACG01038084">
    <property type="protein sequence ID" value="CEK84949.1"/>
    <property type="molecule type" value="Transcribed_RNA"/>
</dbReference>
<evidence type="ECO:0000256" key="6">
    <source>
        <dbReference type="ARBA" id="ARBA00022842"/>
    </source>
</evidence>
<feature type="domain" description="Nudix hydrolase" evidence="13">
    <location>
        <begin position="84"/>
        <end position="237"/>
    </location>
</feature>
<evidence type="ECO:0000256" key="9">
    <source>
        <dbReference type="ARBA" id="ARBA00093205"/>
    </source>
</evidence>
<dbReference type="SUPFAM" id="SSF55811">
    <property type="entry name" value="Nudix"/>
    <property type="match status" value="1"/>
</dbReference>
<dbReference type="InterPro" id="IPR000086">
    <property type="entry name" value="NUDIX_hydrolase_dom"/>
</dbReference>
<evidence type="ECO:0000256" key="7">
    <source>
        <dbReference type="ARBA" id="ARBA00023211"/>
    </source>
</evidence>
<keyword evidence="7" id="KW-0464">Manganese</keyword>
<organism evidence="14">
    <name type="scientific">Arion vulgaris</name>
    <dbReference type="NCBI Taxonomy" id="1028688"/>
    <lineage>
        <taxon>Eukaryota</taxon>
        <taxon>Metazoa</taxon>
        <taxon>Spiralia</taxon>
        <taxon>Lophotrochozoa</taxon>
        <taxon>Mollusca</taxon>
        <taxon>Gastropoda</taxon>
        <taxon>Heterobranchia</taxon>
        <taxon>Euthyneura</taxon>
        <taxon>Panpulmonata</taxon>
        <taxon>Eupulmonata</taxon>
        <taxon>Stylommatophora</taxon>
        <taxon>Helicina</taxon>
        <taxon>Arionoidea</taxon>
        <taxon>Arionidae</taxon>
        <taxon>Arion</taxon>
    </lineage>
</organism>
<dbReference type="AlphaFoldDB" id="A0A0B7AVA7"/>
<evidence type="ECO:0000256" key="11">
    <source>
        <dbReference type="ARBA" id="ARBA00093621"/>
    </source>
</evidence>
<gene>
    <name evidence="14" type="primary">ORF145419</name>
</gene>
<reference evidence="14" key="1">
    <citation type="submission" date="2014-12" db="EMBL/GenBank/DDBJ databases">
        <title>Insight into the proteome of Arion vulgaris.</title>
        <authorList>
            <person name="Aradska J."/>
            <person name="Bulat T."/>
            <person name="Smidak R."/>
            <person name="Sarate P."/>
            <person name="Gangsoo J."/>
            <person name="Sialana F."/>
            <person name="Bilban M."/>
            <person name="Lubec G."/>
        </authorList>
    </citation>
    <scope>NUCLEOTIDE SEQUENCE</scope>
    <source>
        <tissue evidence="14">Skin</tissue>
    </source>
</reference>
<evidence type="ECO:0000256" key="5">
    <source>
        <dbReference type="ARBA" id="ARBA00022801"/>
    </source>
</evidence>
<protein>
    <recommendedName>
        <fullName evidence="11">m7GpppN-mRNA hydrolase NUDT17</fullName>
        <ecNumber evidence="8">3.6.1.62</ecNumber>
    </recommendedName>
    <alternativeName>
        <fullName evidence="12">Nucleoside diphosphate-linked moiety X motif 17</fullName>
    </alternativeName>
</protein>
<comment type="cofactor">
    <cofactor evidence="2">
        <name>Mg(2+)</name>
        <dbReference type="ChEBI" id="CHEBI:18420"/>
    </cofactor>
</comment>
<evidence type="ECO:0000313" key="14">
    <source>
        <dbReference type="EMBL" id="CEK84949.1"/>
    </source>
</evidence>
<dbReference type="PROSITE" id="PS51462">
    <property type="entry name" value="NUDIX"/>
    <property type="match status" value="1"/>
</dbReference>
<comment type="similarity">
    <text evidence="3">Belongs to the Nudix hydrolase family.</text>
</comment>
<evidence type="ECO:0000259" key="13">
    <source>
        <dbReference type="PROSITE" id="PS51462"/>
    </source>
</evidence>
<comment type="cofactor">
    <cofactor evidence="1">
        <name>Mn(2+)</name>
        <dbReference type="ChEBI" id="CHEBI:29035"/>
    </cofactor>
</comment>
<dbReference type="PANTHER" id="PTHR42904:SF1">
    <property type="entry name" value="NUCLEOSIDE DIPHOSPHATE-LINKED MOIETY X MOTIF 17"/>
    <property type="match status" value="1"/>
</dbReference>
<dbReference type="PANTHER" id="PTHR42904">
    <property type="entry name" value="NUDIX HYDROLASE, NUDC SUBFAMILY"/>
    <property type="match status" value="1"/>
</dbReference>
<dbReference type="GO" id="GO:0006742">
    <property type="term" value="P:NADP+ catabolic process"/>
    <property type="evidence" value="ECO:0007669"/>
    <property type="project" value="TreeGrafter"/>
</dbReference>
<accession>A0A0B7AVA7</accession>
<dbReference type="Gene3D" id="3.90.79.10">
    <property type="entry name" value="Nucleoside Triphosphate Pyrophosphohydrolase"/>
    <property type="match status" value="1"/>
</dbReference>
<dbReference type="GO" id="GO:0005777">
    <property type="term" value="C:peroxisome"/>
    <property type="evidence" value="ECO:0007669"/>
    <property type="project" value="TreeGrafter"/>
</dbReference>
<evidence type="ECO:0000256" key="10">
    <source>
        <dbReference type="ARBA" id="ARBA00093415"/>
    </source>
</evidence>
<dbReference type="GO" id="GO:0005829">
    <property type="term" value="C:cytosol"/>
    <property type="evidence" value="ECO:0007669"/>
    <property type="project" value="TreeGrafter"/>
</dbReference>
<keyword evidence="4" id="KW-0479">Metal-binding</keyword>
<evidence type="ECO:0000256" key="12">
    <source>
        <dbReference type="ARBA" id="ARBA00093663"/>
    </source>
</evidence>
<evidence type="ECO:0000256" key="1">
    <source>
        <dbReference type="ARBA" id="ARBA00001936"/>
    </source>
</evidence>
<dbReference type="PRINTS" id="PR00502">
    <property type="entry name" value="NUDIXFAMILY"/>
</dbReference>
<dbReference type="InterPro" id="IPR015797">
    <property type="entry name" value="NUDIX_hydrolase-like_dom_sf"/>
</dbReference>
<dbReference type="InterPro" id="IPR020476">
    <property type="entry name" value="Nudix_hydrolase"/>
</dbReference>
<dbReference type="EC" id="3.6.1.62" evidence="8"/>
<comment type="catalytic activity">
    <reaction evidence="9">
        <text>a 5'-end (N(7)-methyl 5'-triphosphoguanosine)-ribonucleoside in mRNA + H2O = N(7)-methyl-GDP + a 5'-end phospho-ribonucleoside in mRNA + 2 H(+)</text>
        <dbReference type="Rhea" id="RHEA:67484"/>
        <dbReference type="Rhea" id="RHEA-COMP:15692"/>
        <dbReference type="Rhea" id="RHEA-COMP:17167"/>
        <dbReference type="ChEBI" id="CHEBI:15377"/>
        <dbReference type="ChEBI" id="CHEBI:15378"/>
        <dbReference type="ChEBI" id="CHEBI:63714"/>
        <dbReference type="ChEBI" id="CHEBI:138282"/>
        <dbReference type="ChEBI" id="CHEBI:156461"/>
        <dbReference type="EC" id="3.6.1.62"/>
    </reaction>
</comment>
<evidence type="ECO:0000256" key="2">
    <source>
        <dbReference type="ARBA" id="ARBA00001946"/>
    </source>
</evidence>
<evidence type="ECO:0000256" key="3">
    <source>
        <dbReference type="ARBA" id="ARBA00005582"/>
    </source>
</evidence>
<dbReference type="InterPro" id="IPR033716">
    <property type="entry name" value="Nudt17_dom"/>
</dbReference>
<keyword evidence="6" id="KW-0460">Magnesium</keyword>
<dbReference type="GO" id="GO:0035529">
    <property type="term" value="F:NADH pyrophosphatase activity"/>
    <property type="evidence" value="ECO:0007669"/>
    <property type="project" value="TreeGrafter"/>
</dbReference>
<evidence type="ECO:0000256" key="4">
    <source>
        <dbReference type="ARBA" id="ARBA00022723"/>
    </source>
</evidence>
<dbReference type="GO" id="GO:0140933">
    <property type="term" value="F:5'-(N(7)-methylguanosine 5'-triphospho)-[mRNA] hydrolase activity"/>
    <property type="evidence" value="ECO:0007669"/>
    <property type="project" value="UniProtKB-EC"/>
</dbReference>
<dbReference type="GO" id="GO:0046872">
    <property type="term" value="F:metal ion binding"/>
    <property type="evidence" value="ECO:0007669"/>
    <property type="project" value="UniProtKB-KW"/>
</dbReference>
<name>A0A0B7AVA7_9EUPU</name>
<dbReference type="Pfam" id="PF00293">
    <property type="entry name" value="NUDIX"/>
    <property type="match status" value="1"/>
</dbReference>